<evidence type="ECO:0000313" key="7">
    <source>
        <dbReference type="EMBL" id="KAK7052450.1"/>
    </source>
</evidence>
<feature type="compositionally biased region" description="Basic and acidic residues" evidence="5">
    <location>
        <begin position="135"/>
        <end position="145"/>
    </location>
</feature>
<dbReference type="GO" id="GO:0003677">
    <property type="term" value="F:DNA binding"/>
    <property type="evidence" value="ECO:0007669"/>
    <property type="project" value="UniProtKB-KW"/>
</dbReference>
<dbReference type="GO" id="GO:0000981">
    <property type="term" value="F:DNA-binding transcription factor activity, RNA polymerase II-specific"/>
    <property type="evidence" value="ECO:0007669"/>
    <property type="project" value="InterPro"/>
</dbReference>
<name>A0AAW0DIG3_9AGAR</name>
<feature type="compositionally biased region" description="Low complexity" evidence="5">
    <location>
        <begin position="125"/>
        <end position="134"/>
    </location>
</feature>
<dbReference type="PANTHER" id="PTHR46910">
    <property type="entry name" value="TRANSCRIPTION FACTOR PDR1"/>
    <property type="match status" value="1"/>
</dbReference>
<evidence type="ECO:0000256" key="1">
    <source>
        <dbReference type="ARBA" id="ARBA00004123"/>
    </source>
</evidence>
<protein>
    <recommendedName>
        <fullName evidence="6">Zn(2)-C6 fungal-type domain-containing protein</fullName>
    </recommendedName>
</protein>
<evidence type="ECO:0000256" key="2">
    <source>
        <dbReference type="ARBA" id="ARBA00022723"/>
    </source>
</evidence>
<feature type="domain" description="Zn(2)-C6 fungal-type" evidence="6">
    <location>
        <begin position="21"/>
        <end position="50"/>
    </location>
</feature>
<dbReference type="PROSITE" id="PS50048">
    <property type="entry name" value="ZN2_CY6_FUNGAL_2"/>
    <property type="match status" value="2"/>
</dbReference>
<comment type="subcellular location">
    <subcellularLocation>
        <location evidence="1">Nucleus</location>
    </subcellularLocation>
</comment>
<dbReference type="InterPro" id="IPR050987">
    <property type="entry name" value="AtrR-like"/>
</dbReference>
<dbReference type="SUPFAM" id="SSF57701">
    <property type="entry name" value="Zn2/Cys6 DNA-binding domain"/>
    <property type="match status" value="2"/>
</dbReference>
<dbReference type="EMBL" id="JAWWNJ010000007">
    <property type="protein sequence ID" value="KAK7052450.1"/>
    <property type="molecule type" value="Genomic_DNA"/>
</dbReference>
<accession>A0AAW0DIG3</accession>
<feature type="compositionally biased region" description="Polar residues" evidence="5">
    <location>
        <begin position="200"/>
        <end position="216"/>
    </location>
</feature>
<feature type="compositionally biased region" description="Pro residues" evidence="5">
    <location>
        <begin position="178"/>
        <end position="187"/>
    </location>
</feature>
<feature type="region of interest" description="Disordered" evidence="5">
    <location>
        <begin position="116"/>
        <end position="151"/>
    </location>
</feature>
<gene>
    <name evidence="7" type="ORF">R3P38DRAFT_2603816</name>
</gene>
<evidence type="ECO:0000256" key="3">
    <source>
        <dbReference type="ARBA" id="ARBA00023125"/>
    </source>
</evidence>
<dbReference type="AlphaFoldDB" id="A0AAW0DIG3"/>
<evidence type="ECO:0000259" key="6">
    <source>
        <dbReference type="PROSITE" id="PS50048"/>
    </source>
</evidence>
<dbReference type="GO" id="GO:0005634">
    <property type="term" value="C:nucleus"/>
    <property type="evidence" value="ECO:0007669"/>
    <property type="project" value="UniProtKB-SubCell"/>
</dbReference>
<organism evidence="7 8">
    <name type="scientific">Favolaschia claudopus</name>
    <dbReference type="NCBI Taxonomy" id="2862362"/>
    <lineage>
        <taxon>Eukaryota</taxon>
        <taxon>Fungi</taxon>
        <taxon>Dikarya</taxon>
        <taxon>Basidiomycota</taxon>
        <taxon>Agaricomycotina</taxon>
        <taxon>Agaricomycetes</taxon>
        <taxon>Agaricomycetidae</taxon>
        <taxon>Agaricales</taxon>
        <taxon>Marasmiineae</taxon>
        <taxon>Mycenaceae</taxon>
        <taxon>Favolaschia</taxon>
    </lineage>
</organism>
<dbReference type="PROSITE" id="PS00463">
    <property type="entry name" value="ZN2_CY6_FUNGAL_1"/>
    <property type="match status" value="2"/>
</dbReference>
<comment type="caution">
    <text evidence="7">The sequence shown here is derived from an EMBL/GenBank/DDBJ whole genome shotgun (WGS) entry which is preliminary data.</text>
</comment>
<dbReference type="InterPro" id="IPR036864">
    <property type="entry name" value="Zn2-C6_fun-type_DNA-bd_sf"/>
</dbReference>
<sequence>MTTTTKDPLSLPIDAKLKTPTCSRCKIRKIRCDGSEPCSSCKSHGLVCEYDANAKESRFGVELRKGQACLQCRRKKKRCDGQLPCRTCSSGRKKIVCEYPDGITVTLPQLPKWGKVVGHNDDSSDSSSPGPSRSSDIHNTARSDNSKNSTQSLTHILNEPAAMEGIESSRTESLSSFPEPPAKPPTYSPHTSPEIPFTPGSDTSSATLVASGSLTHSPPHPLVESTSPTDADDVPIEVEVDPSDTFSIPDNYATLTELSQARASFLENVEKRNLVPPEVSVNMPQQTSSSDRLHANPHTPYYQVALPTQRPETESEELSTMRRLFVLHRTQLGFSVSEPTLVSIVDGSTDESMLHPAVLHASQLLGYMLARQLEKTALCLPGARAREDEQMRLTYDAIHHYELCLTPYPVACLQAINLLAIYFLSLGNVGRAREFIIMGNGLIRAHHLDAFPNIEASRNTFTPQPVSDLAETQAAVVQLVYSDLFHIITLKLPSLIDGFLEDNFKKLIDRPNIYADGNYFRAKSAFLMYQTQRLTTQWSQRSGLSDSEVDGWQCSYWNVMEALDSHRSFITLTLTRLAFCPAMSTLALNLKVCSILVLTGTAALLSLFSADHVELRQKKYSAVLEITSISSIFTEQDCEHLDPVISTCWTAIILTLDQCTKLGDQVMCSTLHDFPAMAGLIRQKNDTVQRLIHPQVV</sequence>
<dbReference type="GO" id="GO:0008270">
    <property type="term" value="F:zinc ion binding"/>
    <property type="evidence" value="ECO:0007669"/>
    <property type="project" value="InterPro"/>
</dbReference>
<reference evidence="7 8" key="1">
    <citation type="journal article" date="2024" name="J Genomics">
        <title>Draft genome sequencing and assembly of Favolaschia claudopus CIRM-BRFM 2984 isolated from oak limbs.</title>
        <authorList>
            <person name="Navarro D."/>
            <person name="Drula E."/>
            <person name="Chaduli D."/>
            <person name="Cazenave R."/>
            <person name="Ahrendt S."/>
            <person name="Wang J."/>
            <person name="Lipzen A."/>
            <person name="Daum C."/>
            <person name="Barry K."/>
            <person name="Grigoriev I.V."/>
            <person name="Favel A."/>
            <person name="Rosso M.N."/>
            <person name="Martin F."/>
        </authorList>
    </citation>
    <scope>NUCLEOTIDE SEQUENCE [LARGE SCALE GENOMIC DNA]</scope>
    <source>
        <strain evidence="7 8">CIRM-BRFM 2984</strain>
    </source>
</reference>
<keyword evidence="3" id="KW-0238">DNA-binding</keyword>
<dbReference type="Pfam" id="PF00172">
    <property type="entry name" value="Zn_clus"/>
    <property type="match status" value="2"/>
</dbReference>
<dbReference type="Gene3D" id="4.10.240.10">
    <property type="entry name" value="Zn(2)-C6 fungal-type DNA-binding domain"/>
    <property type="match status" value="2"/>
</dbReference>
<dbReference type="SMART" id="SM00066">
    <property type="entry name" value="GAL4"/>
    <property type="match status" value="2"/>
</dbReference>
<dbReference type="Proteomes" id="UP001362999">
    <property type="component" value="Unassembled WGS sequence"/>
</dbReference>
<dbReference type="CDD" id="cd00067">
    <property type="entry name" value="GAL4"/>
    <property type="match status" value="2"/>
</dbReference>
<evidence type="ECO:0000256" key="4">
    <source>
        <dbReference type="ARBA" id="ARBA00023242"/>
    </source>
</evidence>
<keyword evidence="2" id="KW-0479">Metal-binding</keyword>
<dbReference type="PANTHER" id="PTHR46910:SF3">
    <property type="entry name" value="HALOTOLERANCE PROTEIN 9-RELATED"/>
    <property type="match status" value="1"/>
</dbReference>
<dbReference type="InterPro" id="IPR001138">
    <property type="entry name" value="Zn2Cys6_DnaBD"/>
</dbReference>
<feature type="region of interest" description="Disordered" evidence="5">
    <location>
        <begin position="165"/>
        <end position="233"/>
    </location>
</feature>
<evidence type="ECO:0000256" key="5">
    <source>
        <dbReference type="SAM" id="MobiDB-lite"/>
    </source>
</evidence>
<keyword evidence="8" id="KW-1185">Reference proteome</keyword>
<evidence type="ECO:0000313" key="8">
    <source>
        <dbReference type="Proteomes" id="UP001362999"/>
    </source>
</evidence>
<keyword evidence="4" id="KW-0539">Nucleus</keyword>
<proteinExistence type="predicted"/>
<feature type="domain" description="Zn(2)-C6 fungal-type" evidence="6">
    <location>
        <begin position="68"/>
        <end position="99"/>
    </location>
</feature>